<dbReference type="RefSeq" id="WP_048838800.1">
    <property type="nucleotide sequence ID" value="NZ_BAMV01000016.1"/>
</dbReference>
<dbReference type="Gene3D" id="3.40.50.2000">
    <property type="entry name" value="Glycogen Phosphorylase B"/>
    <property type="match status" value="1"/>
</dbReference>
<dbReference type="GO" id="GO:0016757">
    <property type="term" value="F:glycosyltransferase activity"/>
    <property type="evidence" value="ECO:0007669"/>
    <property type="project" value="InterPro"/>
</dbReference>
<dbReference type="AlphaFoldDB" id="A0A0D6N476"/>
<proteinExistence type="predicted"/>
<sequence>MQQVPTDSEHASVNAALELLAHGNAELAAERLTALVRAAPENAEAWHGLACVARANGSADSALKLAAKAITLSPQAHFHITMGLALLMLGHTEPARAAVNVAVMQTPRDPRAHQAMADVLEAQGRVEDAAQALKNALRLRPLETDRHLALAAFLARHGRVAEGIRASQKAVALEPNNIFVHNQHALLLERAGRMRDAAPHFAQVAAALPKNAAALANYGAALFAQGAFEEAQQVLTQSVHKQPDATETHSNLGLVHMALGALPEAVEHLQAACTRCPDDARLATNYGTALAESGRTAEAEALFRRAMALPSASEQDRARARFNLGPLLLGEGRFEDGWRYFEARKDLLPQGHTQGLPDWKGQAQTTPVLLYAEQGLGDTLQFSRYITYAASRAPVLLVVPSAVRGLMMRLDWGDAVTVLPEGAHAAEYGATAACSLLSLPYVLGMAEPFAWQPQVDLPCLAPAVTEQIRVGLCWAGNPTYRFDRRRSLNPVCLEPLARVEGVSFYSLQQNPENLLPFALAPLPEGDLVQTASIIQGLDAVVTVDTGMAHLAGLLGKPTWLLNRFGGDWRWAQGAIMHQTTGEERSLWYPSVRVVTQPQAGEGMAPWHEPVARVAAALQALVQKPA</sequence>
<evidence type="ECO:0000313" key="6">
    <source>
        <dbReference type="Proteomes" id="UP000032671"/>
    </source>
</evidence>
<dbReference type="InterPro" id="IPR011990">
    <property type="entry name" value="TPR-like_helical_dom_sf"/>
</dbReference>
<evidence type="ECO:0000256" key="2">
    <source>
        <dbReference type="ARBA" id="ARBA00022803"/>
    </source>
</evidence>
<dbReference type="Pfam" id="PF13432">
    <property type="entry name" value="TPR_16"/>
    <property type="match status" value="2"/>
</dbReference>
<dbReference type="Pfam" id="PF14559">
    <property type="entry name" value="TPR_19"/>
    <property type="match status" value="1"/>
</dbReference>
<reference evidence="4 6" key="1">
    <citation type="submission" date="2012-11" db="EMBL/GenBank/DDBJ databases">
        <title>Whole genome sequence of Acetobacter cibinongensis 4H-1.</title>
        <authorList>
            <person name="Azuma Y."/>
            <person name="Higashiura N."/>
            <person name="Hirakawa H."/>
            <person name="Matsushita K."/>
        </authorList>
    </citation>
    <scope>NUCLEOTIDE SEQUENCE [LARGE SCALE GENOMIC DNA]</scope>
    <source>
        <strain evidence="4 6">4H-1</strain>
    </source>
</reference>
<feature type="repeat" description="TPR" evidence="3">
    <location>
        <begin position="246"/>
        <end position="279"/>
    </location>
</feature>
<reference evidence="5 7" key="2">
    <citation type="submission" date="2019-07" db="EMBL/GenBank/DDBJ databases">
        <title>Whole genome shotgun sequence of Acetobacter cibinongensis NBRC 16605.</title>
        <authorList>
            <person name="Hosoyama A."/>
            <person name="Uohara A."/>
            <person name="Ohji S."/>
            <person name="Ichikawa N."/>
        </authorList>
    </citation>
    <scope>NUCLEOTIDE SEQUENCE [LARGE SCALE GENOMIC DNA]</scope>
    <source>
        <strain evidence="5 7">NBRC 16605</strain>
    </source>
</reference>
<dbReference type="InterPro" id="IPR019734">
    <property type="entry name" value="TPR_rpt"/>
</dbReference>
<evidence type="ECO:0000313" key="4">
    <source>
        <dbReference type="EMBL" id="GAN60749.1"/>
    </source>
</evidence>
<evidence type="ECO:0000256" key="1">
    <source>
        <dbReference type="ARBA" id="ARBA00022737"/>
    </source>
</evidence>
<dbReference type="Gene3D" id="1.25.40.10">
    <property type="entry name" value="Tetratricopeptide repeat domain"/>
    <property type="match status" value="2"/>
</dbReference>
<dbReference type="Pfam" id="PF01075">
    <property type="entry name" value="Glyco_transf_9"/>
    <property type="match status" value="1"/>
</dbReference>
<keyword evidence="2 3" id="KW-0802">TPR repeat</keyword>
<dbReference type="InterPro" id="IPR050498">
    <property type="entry name" value="Ycf3"/>
</dbReference>
<name>A0A0D6N476_9PROT</name>
<dbReference type="SUPFAM" id="SSF53756">
    <property type="entry name" value="UDP-Glycosyltransferase/glycogen phosphorylase"/>
    <property type="match status" value="1"/>
</dbReference>
<dbReference type="EMBL" id="BJVU01000004">
    <property type="protein sequence ID" value="GEL58780.1"/>
    <property type="molecule type" value="Genomic_DNA"/>
</dbReference>
<evidence type="ECO:0000313" key="5">
    <source>
        <dbReference type="EMBL" id="GEL58780.1"/>
    </source>
</evidence>
<keyword evidence="7" id="KW-1185">Reference proteome</keyword>
<feature type="repeat" description="TPR" evidence="3">
    <location>
        <begin position="212"/>
        <end position="245"/>
    </location>
</feature>
<dbReference type="Proteomes" id="UP000321891">
    <property type="component" value="Unassembled WGS sequence"/>
</dbReference>
<organism evidence="4 6">
    <name type="scientific">Acetobacter cibinongensis</name>
    <dbReference type="NCBI Taxonomy" id="146475"/>
    <lineage>
        <taxon>Bacteria</taxon>
        <taxon>Pseudomonadati</taxon>
        <taxon>Pseudomonadota</taxon>
        <taxon>Alphaproteobacteria</taxon>
        <taxon>Acetobacterales</taxon>
        <taxon>Acetobacteraceae</taxon>
        <taxon>Acetobacter</taxon>
    </lineage>
</organism>
<comment type="caution">
    <text evidence="4">The sequence shown here is derived from an EMBL/GenBank/DDBJ whole genome shotgun (WGS) entry which is preliminary data.</text>
</comment>
<keyword evidence="1" id="KW-0677">Repeat</keyword>
<dbReference type="Pfam" id="PF13424">
    <property type="entry name" value="TPR_12"/>
    <property type="match status" value="1"/>
</dbReference>
<feature type="repeat" description="TPR" evidence="3">
    <location>
        <begin position="110"/>
        <end position="143"/>
    </location>
</feature>
<evidence type="ECO:0000256" key="3">
    <source>
        <dbReference type="PROSITE-ProRule" id="PRU00339"/>
    </source>
</evidence>
<dbReference type="SUPFAM" id="SSF48452">
    <property type="entry name" value="TPR-like"/>
    <property type="match status" value="2"/>
</dbReference>
<dbReference type="Proteomes" id="UP000032671">
    <property type="component" value="Unassembled WGS sequence"/>
</dbReference>
<dbReference type="PANTHER" id="PTHR44858">
    <property type="entry name" value="TETRATRICOPEPTIDE REPEAT PROTEIN 6"/>
    <property type="match status" value="1"/>
</dbReference>
<dbReference type="SMART" id="SM00028">
    <property type="entry name" value="TPR"/>
    <property type="match status" value="7"/>
</dbReference>
<dbReference type="EMBL" id="BAMV01000016">
    <property type="protein sequence ID" value="GAN60749.1"/>
    <property type="molecule type" value="Genomic_DNA"/>
</dbReference>
<evidence type="ECO:0000313" key="7">
    <source>
        <dbReference type="Proteomes" id="UP000321891"/>
    </source>
</evidence>
<gene>
    <name evidence="4" type="ORF">Abci_016_095</name>
    <name evidence="5" type="ORF">ACI01nite_13820</name>
</gene>
<protein>
    <submittedName>
        <fullName evidence="4">O-linked N-acetylglucosamine transferase</fullName>
    </submittedName>
</protein>
<accession>A0A0D6N476</accession>
<accession>A0A6N3SN64</accession>
<dbReference type="STRING" id="1231339.Abci_016_095"/>
<dbReference type="InterPro" id="IPR002201">
    <property type="entry name" value="Glyco_trans_9"/>
</dbReference>
<keyword evidence="4" id="KW-0808">Transferase</keyword>
<dbReference type="PROSITE" id="PS50005">
    <property type="entry name" value="TPR"/>
    <property type="match status" value="3"/>
</dbReference>
<dbReference type="PANTHER" id="PTHR44858:SF1">
    <property type="entry name" value="UDP-N-ACETYLGLUCOSAMINE--PEPTIDE N-ACETYLGLUCOSAMINYLTRANSFERASE SPINDLY-RELATED"/>
    <property type="match status" value="1"/>
</dbReference>